<gene>
    <name evidence="10" type="ORF">PQ457_17570</name>
</gene>
<dbReference type="InterPro" id="IPR017937">
    <property type="entry name" value="Thioredoxin_CS"/>
</dbReference>
<feature type="transmembrane region" description="Helical" evidence="8">
    <location>
        <begin position="201"/>
        <end position="218"/>
    </location>
</feature>
<dbReference type="Pfam" id="PF13899">
    <property type="entry name" value="Thioredoxin_7"/>
    <property type="match status" value="1"/>
</dbReference>
<evidence type="ECO:0000313" key="11">
    <source>
        <dbReference type="Proteomes" id="UP001218231"/>
    </source>
</evidence>
<dbReference type="Pfam" id="PF02683">
    <property type="entry name" value="DsbD_TM"/>
    <property type="match status" value="1"/>
</dbReference>
<name>A0ABY7U308_9SPHN</name>
<keyword evidence="6 8" id="KW-0472">Membrane</keyword>
<reference evidence="10 11" key="1">
    <citation type="submission" date="2023-02" db="EMBL/GenBank/DDBJ databases">
        <title>Genome sequence of Novosphingobium humi KACC 19094.</title>
        <authorList>
            <person name="Kim S."/>
            <person name="Heo J."/>
            <person name="Kwon S.-W."/>
        </authorList>
    </citation>
    <scope>NUCLEOTIDE SEQUENCE [LARGE SCALE GENOMIC DNA]</scope>
    <source>
        <strain evidence="10 11">KACC 19094</strain>
        <plasmid evidence="10 11">unnamed1</plasmid>
    </source>
</reference>
<evidence type="ECO:0000256" key="2">
    <source>
        <dbReference type="ARBA" id="ARBA00022475"/>
    </source>
</evidence>
<evidence type="ECO:0000256" key="5">
    <source>
        <dbReference type="ARBA" id="ARBA00022989"/>
    </source>
</evidence>
<sequence>MLVAILSAFLGGLILNCMPCVFPIISLKAFGLVRQGGDPALLRREGLAFMGGSVLAMLALAGVLLALRAGGEAVGWGFQLQSPMVVALLALVMIGSALNLMGLFEIGLGLQRAGQSVSGREGLTGAALTGALAVVVATPCAGPFMAGALGFALVQPPIVGLAIFAALAVGVAAPFTALCFSPALARRLPRPGPWMATLKHALAFPMLAAAAWLVWVLDEQTGSAGLPFILGSALLLGFSAWIYGLAQRRAMSGKPARTLTLTALTGLAVIGGAFAMPGAAFETPARKPTVTAARDDRPIRWSPQQVARQTAAGRPVFVDFSAAWCLTCKVNEKAVLSTPAFKEAIARTDTAFMIADSTNYDAGIEKAMSDLGRTGLPLYLVYPAGGGKPVILPQVLTKDLAIKALEAAARAKG</sequence>
<dbReference type="InterPro" id="IPR035671">
    <property type="entry name" value="DsbD_gamma"/>
</dbReference>
<evidence type="ECO:0000256" key="8">
    <source>
        <dbReference type="SAM" id="Phobius"/>
    </source>
</evidence>
<feature type="transmembrane region" description="Helical" evidence="8">
    <location>
        <begin position="258"/>
        <end position="281"/>
    </location>
</feature>
<evidence type="ECO:0000256" key="4">
    <source>
        <dbReference type="ARBA" id="ARBA00022748"/>
    </source>
</evidence>
<evidence type="ECO:0000256" key="6">
    <source>
        <dbReference type="ARBA" id="ARBA00023136"/>
    </source>
</evidence>
<dbReference type="PROSITE" id="PS51352">
    <property type="entry name" value="THIOREDOXIN_2"/>
    <property type="match status" value="1"/>
</dbReference>
<proteinExistence type="predicted"/>
<dbReference type="InterPro" id="IPR036249">
    <property type="entry name" value="Thioredoxin-like_sf"/>
</dbReference>
<comment type="subcellular location">
    <subcellularLocation>
        <location evidence="1">Cell membrane</location>
        <topology evidence="1">Multi-pass membrane protein</topology>
    </subcellularLocation>
</comment>
<evidence type="ECO:0000256" key="1">
    <source>
        <dbReference type="ARBA" id="ARBA00004651"/>
    </source>
</evidence>
<feature type="transmembrane region" description="Helical" evidence="8">
    <location>
        <begin position="87"/>
        <end position="110"/>
    </location>
</feature>
<evidence type="ECO:0000256" key="3">
    <source>
        <dbReference type="ARBA" id="ARBA00022692"/>
    </source>
</evidence>
<feature type="transmembrane region" description="Helical" evidence="8">
    <location>
        <begin position="46"/>
        <end position="67"/>
    </location>
</feature>
<geneLocation type="plasmid" evidence="10 11">
    <name>unnamed1</name>
</geneLocation>
<evidence type="ECO:0000313" key="10">
    <source>
        <dbReference type="EMBL" id="WCT79873.1"/>
    </source>
</evidence>
<dbReference type="Proteomes" id="UP001218231">
    <property type="component" value="Plasmid unnamed1"/>
</dbReference>
<keyword evidence="3 8" id="KW-0812">Transmembrane</keyword>
<dbReference type="CDD" id="cd02953">
    <property type="entry name" value="DsbDgamma"/>
    <property type="match status" value="1"/>
</dbReference>
<keyword evidence="11" id="KW-1185">Reference proteome</keyword>
<feature type="transmembrane region" description="Helical" evidence="8">
    <location>
        <begin position="224"/>
        <end position="246"/>
    </location>
</feature>
<dbReference type="PROSITE" id="PS00194">
    <property type="entry name" value="THIOREDOXIN_1"/>
    <property type="match status" value="1"/>
</dbReference>
<feature type="transmembrane region" description="Helical" evidence="8">
    <location>
        <begin position="122"/>
        <end position="146"/>
    </location>
</feature>
<feature type="transmembrane region" description="Helical" evidence="8">
    <location>
        <begin position="6"/>
        <end position="25"/>
    </location>
</feature>
<evidence type="ECO:0000259" key="9">
    <source>
        <dbReference type="PROSITE" id="PS51352"/>
    </source>
</evidence>
<keyword evidence="2" id="KW-1003">Cell membrane</keyword>
<dbReference type="PANTHER" id="PTHR32234:SF3">
    <property type="entry name" value="SUPPRESSION OF COPPER SENSITIVITY PROTEIN"/>
    <property type="match status" value="1"/>
</dbReference>
<feature type="domain" description="Thioredoxin" evidence="9">
    <location>
        <begin position="250"/>
        <end position="410"/>
    </location>
</feature>
<accession>A0ABY7U308</accession>
<dbReference type="EMBL" id="CP117418">
    <property type="protein sequence ID" value="WCT79873.1"/>
    <property type="molecule type" value="Genomic_DNA"/>
</dbReference>
<feature type="transmembrane region" description="Helical" evidence="8">
    <location>
        <begin position="158"/>
        <end position="180"/>
    </location>
</feature>
<dbReference type="RefSeq" id="WP_273620145.1">
    <property type="nucleotide sequence ID" value="NZ_CP117418.1"/>
</dbReference>
<dbReference type="InterPro" id="IPR013766">
    <property type="entry name" value="Thioredoxin_domain"/>
</dbReference>
<keyword evidence="5 8" id="KW-1133">Transmembrane helix</keyword>
<evidence type="ECO:0000256" key="7">
    <source>
        <dbReference type="ARBA" id="ARBA00023284"/>
    </source>
</evidence>
<dbReference type="InterPro" id="IPR003834">
    <property type="entry name" value="Cyt_c_assmbl_TM_dom"/>
</dbReference>
<keyword evidence="4" id="KW-0201">Cytochrome c-type biogenesis</keyword>
<keyword evidence="10" id="KW-0614">Plasmid</keyword>
<dbReference type="PANTHER" id="PTHR32234">
    <property type="entry name" value="THIOL:DISULFIDE INTERCHANGE PROTEIN DSBD"/>
    <property type="match status" value="1"/>
</dbReference>
<dbReference type="SUPFAM" id="SSF52833">
    <property type="entry name" value="Thioredoxin-like"/>
    <property type="match status" value="1"/>
</dbReference>
<dbReference type="Gene3D" id="3.40.30.10">
    <property type="entry name" value="Glutaredoxin"/>
    <property type="match status" value="1"/>
</dbReference>
<keyword evidence="7" id="KW-0676">Redox-active center</keyword>
<organism evidence="10 11">
    <name type="scientific">Novosphingobium humi</name>
    <dbReference type="NCBI Taxonomy" id="2282397"/>
    <lineage>
        <taxon>Bacteria</taxon>
        <taxon>Pseudomonadati</taxon>
        <taxon>Pseudomonadota</taxon>
        <taxon>Alphaproteobacteria</taxon>
        <taxon>Sphingomonadales</taxon>
        <taxon>Sphingomonadaceae</taxon>
        <taxon>Novosphingobium</taxon>
    </lineage>
</organism>
<protein>
    <submittedName>
        <fullName evidence="10">Thioredoxin family protein</fullName>
    </submittedName>
</protein>